<dbReference type="NCBIfam" id="NF047798">
    <property type="entry name" value="leader_Chryseo"/>
    <property type="match status" value="1"/>
</dbReference>
<dbReference type="EMBL" id="MPOG01000001">
    <property type="protein sequence ID" value="OOH98116.1"/>
    <property type="molecule type" value="Genomic_DNA"/>
</dbReference>
<evidence type="ECO:0000313" key="2">
    <source>
        <dbReference type="Proteomes" id="UP000188947"/>
    </source>
</evidence>
<dbReference type="RefSeq" id="WP_069215551.1">
    <property type="nucleotide sequence ID" value="NZ_CP016378.1"/>
</dbReference>
<evidence type="ECO:0008006" key="3">
    <source>
        <dbReference type="Google" id="ProtNLM"/>
    </source>
</evidence>
<dbReference type="InterPro" id="IPR058074">
    <property type="entry name" value="Bacteriocin-like"/>
</dbReference>
<reference evidence="1 2" key="1">
    <citation type="submission" date="2016-11" db="EMBL/GenBank/DDBJ databases">
        <title>Genome sequence and comparative genomic analysis of clinical strain Elizabethkingia meningoseptica 61421 PRCM.</title>
        <authorList>
            <person name="Wang M."/>
            <person name="Hu S."/>
            <person name="Cao L."/>
            <person name="Jiang T."/>
            <person name="Zhou Y."/>
            <person name="Ming D."/>
        </authorList>
    </citation>
    <scope>NUCLEOTIDE SEQUENCE [LARGE SCALE GENOMIC DNA]</scope>
    <source>
        <strain evidence="1 2">61421 PRCM</strain>
    </source>
</reference>
<dbReference type="Proteomes" id="UP000188947">
    <property type="component" value="Unassembled WGS sequence"/>
</dbReference>
<evidence type="ECO:0000313" key="1">
    <source>
        <dbReference type="EMBL" id="OOH98116.1"/>
    </source>
</evidence>
<dbReference type="AlphaFoldDB" id="A0A1T3IAT0"/>
<protein>
    <recommendedName>
        <fullName evidence="3">Bacteriocin</fullName>
    </recommendedName>
</protein>
<organism evidence="1 2">
    <name type="scientific">Elizabethkingia meningoseptica</name>
    <name type="common">Chryseobacterium meningosepticum</name>
    <dbReference type="NCBI Taxonomy" id="238"/>
    <lineage>
        <taxon>Bacteria</taxon>
        <taxon>Pseudomonadati</taxon>
        <taxon>Bacteroidota</taxon>
        <taxon>Flavobacteriia</taxon>
        <taxon>Flavobacteriales</taxon>
        <taxon>Weeksellaceae</taxon>
        <taxon>Elizabethkingia</taxon>
    </lineage>
</organism>
<accession>A0A1T3IAT0</accession>
<dbReference type="SUPFAM" id="SSF57603">
    <property type="entry name" value="FnI-like domain"/>
    <property type="match status" value="1"/>
</dbReference>
<sequence length="69" mass="8137">MKNLKKISRQELKSIHGGEENNGCYYNFKHYEEGEEIPTIELLLHCTCHNQMLMCYLEDCNTTKCPQLQ</sequence>
<keyword evidence="2" id="KW-1185">Reference proteome</keyword>
<name>A0A1T3IAT0_ELIME</name>
<gene>
    <name evidence="1" type="ORF">BMF97_02290</name>
</gene>
<proteinExistence type="predicted"/>
<comment type="caution">
    <text evidence="1">The sequence shown here is derived from an EMBL/GenBank/DDBJ whole genome shotgun (WGS) entry which is preliminary data.</text>
</comment>